<comment type="caution">
    <text evidence="1">The sequence shown here is derived from an EMBL/GenBank/DDBJ whole genome shotgun (WGS) entry which is preliminary data.</text>
</comment>
<accession>A0A151MJS5</accession>
<gene>
    <name evidence="1" type="ORF">Y1Q_0014079</name>
</gene>
<evidence type="ECO:0000313" key="1">
    <source>
        <dbReference type="EMBL" id="KYO24782.1"/>
    </source>
</evidence>
<reference evidence="1 2" key="1">
    <citation type="journal article" date="2012" name="Genome Biol.">
        <title>Sequencing three crocodilian genomes to illuminate the evolution of archosaurs and amniotes.</title>
        <authorList>
            <person name="St John J.A."/>
            <person name="Braun E.L."/>
            <person name="Isberg S.R."/>
            <person name="Miles L.G."/>
            <person name="Chong A.Y."/>
            <person name="Gongora J."/>
            <person name="Dalzell P."/>
            <person name="Moran C."/>
            <person name="Bed'hom B."/>
            <person name="Abzhanov A."/>
            <person name="Burgess S.C."/>
            <person name="Cooksey A.M."/>
            <person name="Castoe T.A."/>
            <person name="Crawford N.G."/>
            <person name="Densmore L.D."/>
            <person name="Drew J.C."/>
            <person name="Edwards S.V."/>
            <person name="Faircloth B.C."/>
            <person name="Fujita M.K."/>
            <person name="Greenwold M.J."/>
            <person name="Hoffmann F.G."/>
            <person name="Howard J.M."/>
            <person name="Iguchi T."/>
            <person name="Janes D.E."/>
            <person name="Khan S.Y."/>
            <person name="Kohno S."/>
            <person name="de Koning A.J."/>
            <person name="Lance S.L."/>
            <person name="McCarthy F.M."/>
            <person name="McCormack J.E."/>
            <person name="Merchant M.E."/>
            <person name="Peterson D.G."/>
            <person name="Pollock D.D."/>
            <person name="Pourmand N."/>
            <person name="Raney B.J."/>
            <person name="Roessler K.A."/>
            <person name="Sanford J.R."/>
            <person name="Sawyer R.H."/>
            <person name="Schmidt C.J."/>
            <person name="Triplett E.W."/>
            <person name="Tuberville T.D."/>
            <person name="Venegas-Anaya M."/>
            <person name="Howard J.T."/>
            <person name="Jarvis E.D."/>
            <person name="Guillette L.J.Jr."/>
            <person name="Glenn T.C."/>
            <person name="Green R.E."/>
            <person name="Ray D.A."/>
        </authorList>
    </citation>
    <scope>NUCLEOTIDE SEQUENCE [LARGE SCALE GENOMIC DNA]</scope>
    <source>
        <strain evidence="1">KSC_2009_1</strain>
    </source>
</reference>
<dbReference type="EMBL" id="AKHW03006003">
    <property type="protein sequence ID" value="KYO24782.1"/>
    <property type="molecule type" value="Genomic_DNA"/>
</dbReference>
<name>A0A151MJS5_ALLMI</name>
<protein>
    <submittedName>
        <fullName evidence="1">Uncharacterized protein</fullName>
    </submittedName>
</protein>
<organism evidence="1 2">
    <name type="scientific">Alligator mississippiensis</name>
    <name type="common">American alligator</name>
    <dbReference type="NCBI Taxonomy" id="8496"/>
    <lineage>
        <taxon>Eukaryota</taxon>
        <taxon>Metazoa</taxon>
        <taxon>Chordata</taxon>
        <taxon>Craniata</taxon>
        <taxon>Vertebrata</taxon>
        <taxon>Euteleostomi</taxon>
        <taxon>Archelosauria</taxon>
        <taxon>Archosauria</taxon>
        <taxon>Crocodylia</taxon>
        <taxon>Alligatoridae</taxon>
        <taxon>Alligatorinae</taxon>
        <taxon>Alligator</taxon>
    </lineage>
</organism>
<dbReference type="Proteomes" id="UP000050525">
    <property type="component" value="Unassembled WGS sequence"/>
</dbReference>
<keyword evidence="2" id="KW-1185">Reference proteome</keyword>
<sequence length="93" mass="10282">MAFLQVKSEPKKNVSKPPTALCSQCLDLQIFPAGLETSSSTSWESAQSLRGLHKSAENHGHEQCVPLTAGGVQLHWRWWERGSRSPVALFLPL</sequence>
<evidence type="ECO:0000313" key="2">
    <source>
        <dbReference type="Proteomes" id="UP000050525"/>
    </source>
</evidence>
<proteinExistence type="predicted"/>
<dbReference type="AlphaFoldDB" id="A0A151MJS5"/>